<dbReference type="InterPro" id="IPR024983">
    <property type="entry name" value="CHAT_dom"/>
</dbReference>
<feature type="compositionally biased region" description="Low complexity" evidence="1">
    <location>
        <begin position="1195"/>
        <end position="1206"/>
    </location>
</feature>
<dbReference type="RefSeq" id="WP_189982349.1">
    <property type="nucleotide sequence ID" value="NZ_BNBF01000009.1"/>
</dbReference>
<name>A0A919C586_9ACTN</name>
<feature type="domain" description="CHAT" evidence="2">
    <location>
        <begin position="910"/>
        <end position="1221"/>
    </location>
</feature>
<feature type="region of interest" description="Disordered" evidence="1">
    <location>
        <begin position="1175"/>
        <end position="1211"/>
    </location>
</feature>
<feature type="region of interest" description="Disordered" evidence="1">
    <location>
        <begin position="778"/>
        <end position="800"/>
    </location>
</feature>
<dbReference type="PANTHER" id="PTHR10098">
    <property type="entry name" value="RAPSYN-RELATED"/>
    <property type="match status" value="1"/>
</dbReference>
<keyword evidence="4" id="KW-1185">Reference proteome</keyword>
<feature type="region of interest" description="Disordered" evidence="1">
    <location>
        <begin position="243"/>
        <end position="277"/>
    </location>
</feature>
<dbReference type="AlphaFoldDB" id="A0A919C586"/>
<organism evidence="3 4">
    <name type="scientific">Streptomyces capoamus</name>
    <dbReference type="NCBI Taxonomy" id="68183"/>
    <lineage>
        <taxon>Bacteria</taxon>
        <taxon>Bacillati</taxon>
        <taxon>Actinomycetota</taxon>
        <taxon>Actinomycetes</taxon>
        <taxon>Kitasatosporales</taxon>
        <taxon>Streptomycetaceae</taxon>
        <taxon>Streptomyces</taxon>
    </lineage>
</organism>
<proteinExistence type="predicted"/>
<protein>
    <recommendedName>
        <fullName evidence="2">CHAT domain-containing protein</fullName>
    </recommendedName>
</protein>
<evidence type="ECO:0000313" key="3">
    <source>
        <dbReference type="EMBL" id="GHG51040.1"/>
    </source>
</evidence>
<comment type="caution">
    <text evidence="3">The sequence shown here is derived from an EMBL/GenBank/DDBJ whole genome shotgun (WGS) entry which is preliminary data.</text>
</comment>
<evidence type="ECO:0000259" key="2">
    <source>
        <dbReference type="Pfam" id="PF12770"/>
    </source>
</evidence>
<dbReference type="EMBL" id="BNBF01000009">
    <property type="protein sequence ID" value="GHG51040.1"/>
    <property type="molecule type" value="Genomic_DNA"/>
</dbReference>
<dbReference type="Pfam" id="PF12770">
    <property type="entry name" value="CHAT"/>
    <property type="match status" value="1"/>
</dbReference>
<reference evidence="4" key="1">
    <citation type="journal article" date="2019" name="Int. J. Syst. Evol. Microbiol.">
        <title>The Global Catalogue of Microorganisms (GCM) 10K type strain sequencing project: providing services to taxonomists for standard genome sequencing and annotation.</title>
        <authorList>
            <consortium name="The Broad Institute Genomics Platform"/>
            <consortium name="The Broad Institute Genome Sequencing Center for Infectious Disease"/>
            <person name="Wu L."/>
            <person name="Ma J."/>
        </authorList>
    </citation>
    <scope>NUCLEOTIDE SEQUENCE [LARGE SCALE GENOMIC DNA]</scope>
    <source>
        <strain evidence="4">JCM 4253</strain>
    </source>
</reference>
<evidence type="ECO:0000256" key="1">
    <source>
        <dbReference type="SAM" id="MobiDB-lite"/>
    </source>
</evidence>
<dbReference type="PANTHER" id="PTHR10098:SF108">
    <property type="entry name" value="TETRATRICOPEPTIDE REPEAT PROTEIN 28"/>
    <property type="match status" value="1"/>
</dbReference>
<evidence type="ECO:0000313" key="4">
    <source>
        <dbReference type="Proteomes" id="UP000619355"/>
    </source>
</evidence>
<accession>A0A919C586</accession>
<dbReference type="Proteomes" id="UP000619355">
    <property type="component" value="Unassembled WGS sequence"/>
</dbReference>
<sequence length="1222" mass="128990">MDTETLTALLLVEQRLTDPTARPAPPAGIPPAAAATWTAVAAALAAGEPKRALAVLDAPSADRQPAMERALRTAALHLDVNWQPGACLAPVEGLAGATAHTAGDLPEGSLRLPGHLAGRVIPVLLSVRMILGHADEARDARARASHHALRGEDATVPDDDLPEGVDAALEWFDDLRETIAETGHRQALAGHLLLAADLRVRAGDRAAVPPLLDIALRYASGSPASTGLARMLQGDWALGAPGTAEECRVPTGADPAPEPPAGRRTRRRRRSERARAGDRYAAAEAAYTAAEAAYTAAGSERGRAAVLLRRAHVHRLRGASEQCRTTLEAALDAARRAGDGAYAALLEVHRVLDLIDTGTGEGAEAEVAESVRAWGRSVGSTSWVRGLSWLVGNRATVWYARGHARSGDRAALLARLLTAGADGGHRSEDAVPTTGTVVHARHRLAAVVLADLEQREHLTRVRHGGDPRAGLDLTACVGVVHAAKTFYTHASALADPEVMRAARSRLRHALRVGGTVVAEGGPWIAEPMRDTLAVLRADLAACPAQESLFRSRLRRAAGLGDEADRLAKEALAATASMPDPVLRCHVRCAALADLGEREQARAEAEAAEPLLPAVQAAALWLRLGRPERAGRHLPSIGSAGADADHAWEAAGLRAQAALAGQAPQDALDHALRGLAAYEEHRERFARDTLRASFADDPVPARLHHTAVLARLASGEEHAAALAFAQAERTRTGLLGAVRALDTAGTDPASRAAVRDWLAAEVRWAAEFEDHLAALRAEPNAPGCSPPAAPFARPAEPAERRRRTTEAAHVLGRAEAAVRRRVPRALTAPGGDVVPDAATVARALPPDTVLLAYHLHDDSLAGWAMTRDTLRVEHVTGRPGRRELSHEVLGTARRFRDRCATPAGDGPAPEDADRLAAWLLDPFADLLHTARRVVVVPPAGLALLPFHVLPWGGDVLGAHRAVSRLPAAGLLPRLRTGPERRPWRHLGALLVGGPATSPRHGLPQLPGTLAETAEIARLLPGSTLLTGREATRAALLRTAPAHAVLHLATHGVVDELAPNRSRLALAGDDCLDLADLLTAAHGPRLLVLSACDTGRGRATAGGDVLGLTRAALVTGARNAIVSLWPVHDGTGSLVMTRMYRHLTGDRDPDAGTALALAQQEVRALTRAERDREFRALAHRHGAGSGDGDRARSWSTRDAGPARPGPAAGDRHPYHWAPFVHVGV</sequence>
<gene>
    <name evidence="3" type="ORF">GCM10018980_33160</name>
</gene>
<feature type="compositionally biased region" description="Basic residues" evidence="1">
    <location>
        <begin position="263"/>
        <end position="272"/>
    </location>
</feature>